<gene>
    <name evidence="9" type="ORF">K6T82_22005</name>
</gene>
<comment type="similarity">
    <text evidence="2">Belongs to the SusD family.</text>
</comment>
<accession>A0A9X1HE31</accession>
<feature type="signal peptide" evidence="6">
    <location>
        <begin position="1"/>
        <end position="22"/>
    </location>
</feature>
<dbReference type="RefSeq" id="WP_223710771.1">
    <property type="nucleotide sequence ID" value="NZ_JAINUY010000009.1"/>
</dbReference>
<proteinExistence type="inferred from homology"/>
<feature type="chain" id="PRO_5040903688" evidence="6">
    <location>
        <begin position="23"/>
        <end position="537"/>
    </location>
</feature>
<reference evidence="9 10" key="1">
    <citation type="journal article" date="2023" name="Antonie Van Leeuwenhoek">
        <title>Flavobacterium potami sp. nov., a multi-metal resistance genes harbouring bacterium isolated from shallow river silt.</title>
        <authorList>
            <person name="Li S."/>
            <person name="Mao S."/>
            <person name="Mu W."/>
            <person name="Guo B."/>
            <person name="Li C."/>
            <person name="Zhu Q."/>
            <person name="Hou X."/>
            <person name="Zhao Y."/>
            <person name="Wei S."/>
            <person name="Liu H."/>
            <person name="Liu A."/>
        </authorList>
    </citation>
    <scope>NUCLEOTIDE SEQUENCE [LARGE SCALE GENOMIC DNA]</scope>
    <source>
        <strain evidence="9 10">17A</strain>
    </source>
</reference>
<evidence type="ECO:0000256" key="2">
    <source>
        <dbReference type="ARBA" id="ARBA00006275"/>
    </source>
</evidence>
<evidence type="ECO:0000313" key="10">
    <source>
        <dbReference type="Proteomes" id="UP001139366"/>
    </source>
</evidence>
<keyword evidence="3 6" id="KW-0732">Signal</keyword>
<feature type="domain" description="SusD-like N-terminal" evidence="8">
    <location>
        <begin position="82"/>
        <end position="225"/>
    </location>
</feature>
<dbReference type="AlphaFoldDB" id="A0A9X1HE31"/>
<evidence type="ECO:0000256" key="3">
    <source>
        <dbReference type="ARBA" id="ARBA00022729"/>
    </source>
</evidence>
<organism evidence="9 10">
    <name type="scientific">Flavobacterium potami</name>
    <dbReference type="NCBI Taxonomy" id="2872310"/>
    <lineage>
        <taxon>Bacteria</taxon>
        <taxon>Pseudomonadati</taxon>
        <taxon>Bacteroidota</taxon>
        <taxon>Flavobacteriia</taxon>
        <taxon>Flavobacteriales</taxon>
        <taxon>Flavobacteriaceae</taxon>
        <taxon>Flavobacterium</taxon>
    </lineage>
</organism>
<name>A0A9X1HE31_9FLAO</name>
<evidence type="ECO:0000256" key="5">
    <source>
        <dbReference type="ARBA" id="ARBA00023237"/>
    </source>
</evidence>
<dbReference type="Proteomes" id="UP001139366">
    <property type="component" value="Unassembled WGS sequence"/>
</dbReference>
<protein>
    <submittedName>
        <fullName evidence="9">RagB/SusD family nutrient uptake outer membrane protein</fullName>
    </submittedName>
</protein>
<keyword evidence="4" id="KW-0472">Membrane</keyword>
<dbReference type="GO" id="GO:0009279">
    <property type="term" value="C:cell outer membrane"/>
    <property type="evidence" value="ECO:0007669"/>
    <property type="project" value="UniProtKB-SubCell"/>
</dbReference>
<sequence>MKNKKILSILACSLFMFNSCTELDDSVYSTIANDQFNPSEGDLASLIGPAYTQWRTLYANRPGWWEMQETAADEIIYPGRPNGWVDGGIYKQVHQHIWTSLQPQLQTVWNQAYGGIAQANKIIYQIESGQIPVSQGKEQLIAEIRMVRASYYYVLCDLFGNVPVQTSFIVEPGFLPEQKTRKQVFDFIVNEVKESMPSLSQTVSTATYGRFTQWGAHALLAKMYLNAEVYIGTPMYTECIQESDIIIASGKFALAASVRDAFSPKNENSPETIWAIPYDEVKAGGLQFWMLGSWDSQRATYNSNVGGWGGMGVLPQFIDSFDQDDDRLKYGFRYGLQSGYDGKPLTAGYGTDAGKPFILRNTMPTIDLCQQLDGYQINKYSIELGIQQNMNNDVPFFRYTDVLMMKAESLLRTGNSGGAATIVSQIRARSFSSNPSKAAVTGAQLLQGSVYNYGVTDNKMTATVEGGADIQYGRFLDELAWEFNQEGRRRQDMIRFKAFFTKSWFAHQKTNDDHLKIYPIPQQELQKNSKLVQNPGY</sequence>
<keyword evidence="10" id="KW-1185">Reference proteome</keyword>
<dbReference type="InterPro" id="IPR012944">
    <property type="entry name" value="SusD_RagB_dom"/>
</dbReference>
<keyword evidence="5" id="KW-0998">Cell outer membrane</keyword>
<evidence type="ECO:0000313" key="9">
    <source>
        <dbReference type="EMBL" id="MBZ4037451.1"/>
    </source>
</evidence>
<evidence type="ECO:0000259" key="7">
    <source>
        <dbReference type="Pfam" id="PF07980"/>
    </source>
</evidence>
<dbReference type="Pfam" id="PF14322">
    <property type="entry name" value="SusD-like_3"/>
    <property type="match status" value="1"/>
</dbReference>
<comment type="subcellular location">
    <subcellularLocation>
        <location evidence="1">Cell outer membrane</location>
    </subcellularLocation>
</comment>
<evidence type="ECO:0000256" key="1">
    <source>
        <dbReference type="ARBA" id="ARBA00004442"/>
    </source>
</evidence>
<evidence type="ECO:0000256" key="6">
    <source>
        <dbReference type="SAM" id="SignalP"/>
    </source>
</evidence>
<dbReference type="InterPro" id="IPR011990">
    <property type="entry name" value="TPR-like_helical_dom_sf"/>
</dbReference>
<evidence type="ECO:0000256" key="4">
    <source>
        <dbReference type="ARBA" id="ARBA00023136"/>
    </source>
</evidence>
<dbReference type="Pfam" id="PF07980">
    <property type="entry name" value="SusD_RagB"/>
    <property type="match status" value="1"/>
</dbReference>
<dbReference type="SUPFAM" id="SSF48452">
    <property type="entry name" value="TPR-like"/>
    <property type="match status" value="1"/>
</dbReference>
<dbReference type="Gene3D" id="1.25.40.390">
    <property type="match status" value="1"/>
</dbReference>
<dbReference type="EMBL" id="JAINUY010000009">
    <property type="protein sequence ID" value="MBZ4037451.1"/>
    <property type="molecule type" value="Genomic_DNA"/>
</dbReference>
<comment type="caution">
    <text evidence="9">The sequence shown here is derived from an EMBL/GenBank/DDBJ whole genome shotgun (WGS) entry which is preliminary data.</text>
</comment>
<evidence type="ECO:0000259" key="8">
    <source>
        <dbReference type="Pfam" id="PF14322"/>
    </source>
</evidence>
<feature type="domain" description="RagB/SusD" evidence="7">
    <location>
        <begin position="270"/>
        <end position="537"/>
    </location>
</feature>
<dbReference type="InterPro" id="IPR033985">
    <property type="entry name" value="SusD-like_N"/>
</dbReference>